<keyword evidence="2" id="KW-1133">Transmembrane helix</keyword>
<keyword evidence="2" id="KW-0472">Membrane</keyword>
<name>A0A382PMJ8_9ZZZZ</name>
<sequence length="55" mass="6049">MSIPDKATYILYGIVYIALGAWALIGFLKITGSSKSFPKSNSKENKEHSDNNKSN</sequence>
<feature type="region of interest" description="Disordered" evidence="1">
    <location>
        <begin position="34"/>
        <end position="55"/>
    </location>
</feature>
<protein>
    <submittedName>
        <fullName evidence="3">Uncharacterized protein</fullName>
    </submittedName>
</protein>
<proteinExistence type="predicted"/>
<accession>A0A382PMJ8</accession>
<dbReference type="AlphaFoldDB" id="A0A382PMJ8"/>
<reference evidence="3" key="1">
    <citation type="submission" date="2018-05" db="EMBL/GenBank/DDBJ databases">
        <authorList>
            <person name="Lanie J.A."/>
            <person name="Ng W.-L."/>
            <person name="Kazmierczak K.M."/>
            <person name="Andrzejewski T.M."/>
            <person name="Davidsen T.M."/>
            <person name="Wayne K.J."/>
            <person name="Tettelin H."/>
            <person name="Glass J.I."/>
            <person name="Rusch D."/>
            <person name="Podicherti R."/>
            <person name="Tsui H.-C.T."/>
            <person name="Winkler M.E."/>
        </authorList>
    </citation>
    <scope>NUCLEOTIDE SEQUENCE</scope>
</reference>
<evidence type="ECO:0000256" key="1">
    <source>
        <dbReference type="SAM" id="MobiDB-lite"/>
    </source>
</evidence>
<feature type="transmembrane region" description="Helical" evidence="2">
    <location>
        <begin position="6"/>
        <end position="28"/>
    </location>
</feature>
<organism evidence="3">
    <name type="scientific">marine metagenome</name>
    <dbReference type="NCBI Taxonomy" id="408172"/>
    <lineage>
        <taxon>unclassified sequences</taxon>
        <taxon>metagenomes</taxon>
        <taxon>ecological metagenomes</taxon>
    </lineage>
</organism>
<keyword evidence="2" id="KW-0812">Transmembrane</keyword>
<dbReference type="EMBL" id="UINC01108123">
    <property type="protein sequence ID" value="SVC73990.1"/>
    <property type="molecule type" value="Genomic_DNA"/>
</dbReference>
<evidence type="ECO:0000313" key="3">
    <source>
        <dbReference type="EMBL" id="SVC73990.1"/>
    </source>
</evidence>
<feature type="compositionally biased region" description="Basic and acidic residues" evidence="1">
    <location>
        <begin position="41"/>
        <end position="55"/>
    </location>
</feature>
<evidence type="ECO:0000256" key="2">
    <source>
        <dbReference type="SAM" id="Phobius"/>
    </source>
</evidence>
<gene>
    <name evidence="3" type="ORF">METZ01_LOCUS326844</name>
</gene>